<keyword evidence="2" id="KW-1185">Reference proteome</keyword>
<protein>
    <recommendedName>
        <fullName evidence="3">Transposase</fullName>
    </recommendedName>
</protein>
<gene>
    <name evidence="1" type="ORF">WJM97_10840</name>
</gene>
<name>A0ABZ2V0T5_9CYAN</name>
<sequence>MIKTLEAVIRRQWLPPEFAVREVVAFERHFGMKHLWLACHAALPLFLTPELVNLIHIN</sequence>
<evidence type="ECO:0000313" key="1">
    <source>
        <dbReference type="EMBL" id="WZB90143.1"/>
    </source>
</evidence>
<proteinExistence type="predicted"/>
<reference evidence="1 2" key="1">
    <citation type="submission" date="2024-04" db="EMBL/GenBank/DDBJ databases">
        <title>Okeanomitos corallinicola gen. &amp; sp. nov. (Nostocales, Cyanobacteria), a new toxic marine heterocyst-forming cyanobacterium from a coral reef.</title>
        <authorList>
            <person name="Li H."/>
            <person name="Li R."/>
            <person name="Kang J."/>
            <person name="Hii K.S."/>
            <person name="Mohamed H.F."/>
            <person name="Xu X."/>
            <person name="Luo Z."/>
        </authorList>
    </citation>
    <scope>NUCLEOTIDE SEQUENCE [LARGE SCALE GENOMIC DNA]</scope>
    <source>
        <strain evidence="1 2">TIOX110</strain>
    </source>
</reference>
<evidence type="ECO:0000313" key="2">
    <source>
        <dbReference type="Proteomes" id="UP001483337"/>
    </source>
</evidence>
<dbReference type="Proteomes" id="UP001483337">
    <property type="component" value="Chromosome"/>
</dbReference>
<organism evidence="1 2">
    <name type="scientific">Okeanomitos corallinicola TIOX110</name>
    <dbReference type="NCBI Taxonomy" id="3133117"/>
    <lineage>
        <taxon>Bacteria</taxon>
        <taxon>Bacillati</taxon>
        <taxon>Cyanobacteriota</taxon>
        <taxon>Cyanophyceae</taxon>
        <taxon>Nostocales</taxon>
        <taxon>Aphanizomenonaceae</taxon>
        <taxon>Okeanomitos</taxon>
    </lineage>
</organism>
<accession>A0ABZ2V0T5</accession>
<evidence type="ECO:0008006" key="3">
    <source>
        <dbReference type="Google" id="ProtNLM"/>
    </source>
</evidence>
<dbReference type="EMBL" id="CP150886">
    <property type="protein sequence ID" value="WZB90143.1"/>
    <property type="molecule type" value="Genomic_DNA"/>
</dbReference>
<dbReference type="RefSeq" id="WP_353933036.1">
    <property type="nucleotide sequence ID" value="NZ_CP150886.1"/>
</dbReference>